<dbReference type="Pfam" id="PF00535">
    <property type="entry name" value="Glycos_transf_2"/>
    <property type="match status" value="1"/>
</dbReference>
<keyword evidence="5" id="KW-0472">Membrane</keyword>
<sequence length="230" mass="26986">MKHSIIIPTLNEEEKISQLLSFLSANALSNTEIVVVDGGSKDKTIELVKRFSNVNLIETKKASRAFQLNEGARQAKGEILYFVHADVLPPETFEEDIKHSITSGNDFGCYRFVFDKNALMLKFNAWWTRFDFMFCRGGDQTLFVTKDVFQKLNGFDENFVIMEDFDFILRARKQFKFRIVPKDVVVSARKYKLNSYFKVNMVNLYSYWCFMFGKSPEKIRDNYKNWLTFD</sequence>
<keyword evidence="3" id="KW-0328">Glycosyltransferase</keyword>
<gene>
    <name evidence="7" type="ORF">ERX46_12380</name>
</gene>
<dbReference type="GO" id="GO:0005886">
    <property type="term" value="C:plasma membrane"/>
    <property type="evidence" value="ECO:0007669"/>
    <property type="project" value="UniProtKB-SubCell"/>
</dbReference>
<organism evidence="7 8">
    <name type="scientific">Brumimicrobium glaciale</name>
    <dbReference type="NCBI Taxonomy" id="200475"/>
    <lineage>
        <taxon>Bacteria</taxon>
        <taxon>Pseudomonadati</taxon>
        <taxon>Bacteroidota</taxon>
        <taxon>Flavobacteriia</taxon>
        <taxon>Flavobacteriales</taxon>
        <taxon>Crocinitomicaceae</taxon>
        <taxon>Brumimicrobium</taxon>
    </lineage>
</organism>
<evidence type="ECO:0000256" key="3">
    <source>
        <dbReference type="ARBA" id="ARBA00022676"/>
    </source>
</evidence>
<evidence type="ECO:0000259" key="6">
    <source>
        <dbReference type="Pfam" id="PF00535"/>
    </source>
</evidence>
<evidence type="ECO:0000256" key="4">
    <source>
        <dbReference type="ARBA" id="ARBA00022679"/>
    </source>
</evidence>
<evidence type="ECO:0000313" key="7">
    <source>
        <dbReference type="EMBL" id="RYM32848.1"/>
    </source>
</evidence>
<proteinExistence type="predicted"/>
<dbReference type="SUPFAM" id="SSF53448">
    <property type="entry name" value="Nucleotide-diphospho-sugar transferases"/>
    <property type="match status" value="1"/>
</dbReference>
<dbReference type="InterPro" id="IPR001173">
    <property type="entry name" value="Glyco_trans_2-like"/>
</dbReference>
<comment type="caution">
    <text evidence="7">The sequence shown here is derived from an EMBL/GenBank/DDBJ whole genome shotgun (WGS) entry which is preliminary data.</text>
</comment>
<keyword evidence="8" id="KW-1185">Reference proteome</keyword>
<dbReference type="CDD" id="cd02522">
    <property type="entry name" value="GT_2_like_a"/>
    <property type="match status" value="1"/>
</dbReference>
<dbReference type="EMBL" id="SETE01000005">
    <property type="protein sequence ID" value="RYM32848.1"/>
    <property type="molecule type" value="Genomic_DNA"/>
</dbReference>
<name>A0A4Q4KIW3_9FLAO</name>
<dbReference type="Proteomes" id="UP000293952">
    <property type="component" value="Unassembled WGS sequence"/>
</dbReference>
<evidence type="ECO:0000256" key="2">
    <source>
        <dbReference type="ARBA" id="ARBA00022475"/>
    </source>
</evidence>
<dbReference type="PANTHER" id="PTHR43646:SF2">
    <property type="entry name" value="GLYCOSYLTRANSFERASE 2-LIKE DOMAIN-CONTAINING PROTEIN"/>
    <property type="match status" value="1"/>
</dbReference>
<reference evidence="7 8" key="1">
    <citation type="submission" date="2019-02" db="EMBL/GenBank/DDBJ databases">
        <title>Genome sequence of the sea-ice species Brumimicrobium glaciale.</title>
        <authorList>
            <person name="Bowman J.P."/>
        </authorList>
    </citation>
    <scope>NUCLEOTIDE SEQUENCE [LARGE SCALE GENOMIC DNA]</scope>
    <source>
        <strain evidence="7 8">IC156</strain>
    </source>
</reference>
<dbReference type="OrthoDB" id="9810303at2"/>
<keyword evidence="2" id="KW-1003">Cell membrane</keyword>
<accession>A0A4Q4KIW3</accession>
<dbReference type="PANTHER" id="PTHR43646">
    <property type="entry name" value="GLYCOSYLTRANSFERASE"/>
    <property type="match status" value="1"/>
</dbReference>
<keyword evidence="4 7" id="KW-0808">Transferase</keyword>
<dbReference type="RefSeq" id="WP_130094185.1">
    <property type="nucleotide sequence ID" value="NZ_SETE01000005.1"/>
</dbReference>
<dbReference type="InterPro" id="IPR029044">
    <property type="entry name" value="Nucleotide-diphossugar_trans"/>
</dbReference>
<feature type="domain" description="Glycosyltransferase 2-like" evidence="6">
    <location>
        <begin position="4"/>
        <end position="110"/>
    </location>
</feature>
<dbReference type="Gene3D" id="3.90.550.10">
    <property type="entry name" value="Spore Coat Polysaccharide Biosynthesis Protein SpsA, Chain A"/>
    <property type="match status" value="1"/>
</dbReference>
<dbReference type="AlphaFoldDB" id="A0A4Q4KIW3"/>
<evidence type="ECO:0000313" key="8">
    <source>
        <dbReference type="Proteomes" id="UP000293952"/>
    </source>
</evidence>
<evidence type="ECO:0000256" key="1">
    <source>
        <dbReference type="ARBA" id="ARBA00004236"/>
    </source>
</evidence>
<evidence type="ECO:0000256" key="5">
    <source>
        <dbReference type="ARBA" id="ARBA00023136"/>
    </source>
</evidence>
<dbReference type="NCBIfam" id="TIGR04283">
    <property type="entry name" value="glyco_like_mftF"/>
    <property type="match status" value="1"/>
</dbReference>
<protein>
    <submittedName>
        <fullName evidence="7">Glycosyltransferase</fullName>
    </submittedName>
</protein>
<dbReference type="GO" id="GO:0016757">
    <property type="term" value="F:glycosyltransferase activity"/>
    <property type="evidence" value="ECO:0007669"/>
    <property type="project" value="UniProtKB-KW"/>
</dbReference>
<comment type="subcellular location">
    <subcellularLocation>
        <location evidence="1">Cell membrane</location>
    </subcellularLocation>
</comment>
<dbReference type="InterPro" id="IPR026461">
    <property type="entry name" value="Trfase_2_rSAM/seldom_assoc"/>
</dbReference>